<dbReference type="PANTHER" id="PTHR31793:SF27">
    <property type="entry name" value="NOVEL THIOESTERASE SUPERFAMILY DOMAIN AND SAPOSIN A-TYPE DOMAIN CONTAINING PROTEIN (0610012H03RIK)"/>
    <property type="match status" value="1"/>
</dbReference>
<evidence type="ECO:0000259" key="3">
    <source>
        <dbReference type="Pfam" id="PF01643"/>
    </source>
</evidence>
<organism evidence="4 5">
    <name type="scientific">Haloflavibacter putidus</name>
    <dbReference type="NCBI Taxonomy" id="2576776"/>
    <lineage>
        <taxon>Bacteria</taxon>
        <taxon>Pseudomonadati</taxon>
        <taxon>Bacteroidota</taxon>
        <taxon>Flavobacteriia</taxon>
        <taxon>Flavobacteriales</taxon>
        <taxon>Flavobacteriaceae</taxon>
        <taxon>Haloflavibacter</taxon>
    </lineage>
</organism>
<name>A0A507ZPX9_9FLAO</name>
<comment type="similarity">
    <text evidence="1">Belongs to the 4-hydroxybenzoyl-CoA thioesterase family.</text>
</comment>
<dbReference type="GO" id="GO:0006633">
    <property type="term" value="P:fatty acid biosynthetic process"/>
    <property type="evidence" value="ECO:0007669"/>
    <property type="project" value="InterPro"/>
</dbReference>
<dbReference type="GO" id="GO:0047617">
    <property type="term" value="F:fatty acyl-CoA hydrolase activity"/>
    <property type="evidence" value="ECO:0007669"/>
    <property type="project" value="TreeGrafter"/>
</dbReference>
<keyword evidence="2" id="KW-0378">Hydrolase</keyword>
<dbReference type="InterPro" id="IPR029069">
    <property type="entry name" value="HotDog_dom_sf"/>
</dbReference>
<dbReference type="RefSeq" id="WP_141422173.1">
    <property type="nucleotide sequence ID" value="NZ_VIAR01000010.1"/>
</dbReference>
<dbReference type="SUPFAM" id="SSF54637">
    <property type="entry name" value="Thioesterase/thiol ester dehydrase-isomerase"/>
    <property type="match status" value="1"/>
</dbReference>
<dbReference type="CDD" id="cd00586">
    <property type="entry name" value="4HBT"/>
    <property type="match status" value="1"/>
</dbReference>
<dbReference type="Pfam" id="PF01643">
    <property type="entry name" value="Acyl-ACP_TE"/>
    <property type="match status" value="1"/>
</dbReference>
<evidence type="ECO:0000256" key="1">
    <source>
        <dbReference type="ARBA" id="ARBA00005953"/>
    </source>
</evidence>
<feature type="domain" description="Acyl-ACP thioesterase N-terminal hotdog" evidence="3">
    <location>
        <begin position="9"/>
        <end position="130"/>
    </location>
</feature>
<dbReference type="AlphaFoldDB" id="A0A507ZPX9"/>
<sequence length="132" mass="15880">MQPISFQYIIEVPNSAIDQLDHVNNVKYLQWIQDVAQKHWENKTSQDIRQKVGWVVLDHFIEYKRPAFKKEELILKTWIHNYGNIKCERRTEIIRKSDNKLVVKAKTTWCLINLKTQKPTRITPEITQPYFE</sequence>
<dbReference type="EMBL" id="VIAR01000010">
    <property type="protein sequence ID" value="TQD36935.1"/>
    <property type="molecule type" value="Genomic_DNA"/>
</dbReference>
<proteinExistence type="inferred from homology"/>
<dbReference type="PANTHER" id="PTHR31793">
    <property type="entry name" value="4-HYDROXYBENZOYL-COA THIOESTERASE FAMILY MEMBER"/>
    <property type="match status" value="1"/>
</dbReference>
<keyword evidence="5" id="KW-1185">Reference proteome</keyword>
<accession>A0A507ZPX9</accession>
<protein>
    <submittedName>
        <fullName evidence="4">Acyl-CoA thioesterase</fullName>
    </submittedName>
</protein>
<evidence type="ECO:0000313" key="5">
    <source>
        <dbReference type="Proteomes" id="UP000317169"/>
    </source>
</evidence>
<comment type="caution">
    <text evidence="4">The sequence shown here is derived from an EMBL/GenBank/DDBJ whole genome shotgun (WGS) entry which is preliminary data.</text>
</comment>
<gene>
    <name evidence="4" type="ORF">FKR84_10005</name>
</gene>
<dbReference type="InterPro" id="IPR050563">
    <property type="entry name" value="4-hydroxybenzoyl-CoA_TE"/>
</dbReference>
<dbReference type="InterPro" id="IPR002864">
    <property type="entry name" value="Acyl-ACP_thioesterase_NHD"/>
</dbReference>
<evidence type="ECO:0000256" key="2">
    <source>
        <dbReference type="ARBA" id="ARBA00022801"/>
    </source>
</evidence>
<reference evidence="4 5" key="1">
    <citation type="submission" date="2019-06" db="EMBL/GenBank/DDBJ databases">
        <title>Flavibacter putida gen. nov., sp. nov., a novel marine bacterium of the family Flavobacteriaceae isolated from coastal seawater.</title>
        <authorList>
            <person name="Feng X."/>
        </authorList>
    </citation>
    <scope>NUCLEOTIDE SEQUENCE [LARGE SCALE GENOMIC DNA]</scope>
    <source>
        <strain evidence="4 5">PLHSN227</strain>
    </source>
</reference>
<dbReference type="Proteomes" id="UP000317169">
    <property type="component" value="Unassembled WGS sequence"/>
</dbReference>
<dbReference type="OrthoDB" id="9801517at2"/>
<evidence type="ECO:0000313" key="4">
    <source>
        <dbReference type="EMBL" id="TQD36935.1"/>
    </source>
</evidence>
<dbReference type="Gene3D" id="3.10.129.10">
    <property type="entry name" value="Hotdog Thioesterase"/>
    <property type="match status" value="1"/>
</dbReference>